<dbReference type="Pfam" id="PF04452">
    <property type="entry name" value="Methyltrans_RNA"/>
    <property type="match status" value="1"/>
</dbReference>
<dbReference type="GO" id="GO:0005737">
    <property type="term" value="C:cytoplasm"/>
    <property type="evidence" value="ECO:0007669"/>
    <property type="project" value="UniProtKB-SubCell"/>
</dbReference>
<evidence type="ECO:0000256" key="7">
    <source>
        <dbReference type="ARBA" id="ARBA00022603"/>
    </source>
</evidence>
<evidence type="ECO:0000256" key="10">
    <source>
        <dbReference type="ARBA" id="ARBA00025699"/>
    </source>
</evidence>
<evidence type="ECO:0000256" key="6">
    <source>
        <dbReference type="ARBA" id="ARBA00022552"/>
    </source>
</evidence>
<dbReference type="SUPFAM" id="SSF88697">
    <property type="entry name" value="PUA domain-like"/>
    <property type="match status" value="1"/>
</dbReference>
<keyword evidence="8 12" id="KW-0808">Transferase</keyword>
<name>A0A845V2F6_9GAMM</name>
<comment type="caution">
    <text evidence="15">The sequence shown here is derived from an EMBL/GenBank/DDBJ whole genome shotgun (WGS) entry which is preliminary data.</text>
</comment>
<dbReference type="Proteomes" id="UP000484885">
    <property type="component" value="Unassembled WGS sequence"/>
</dbReference>
<keyword evidence="9 12" id="KW-0949">S-adenosyl-L-methionine</keyword>
<evidence type="ECO:0000256" key="2">
    <source>
        <dbReference type="ARBA" id="ARBA00005528"/>
    </source>
</evidence>
<keyword evidence="5 12" id="KW-0963">Cytoplasm</keyword>
<keyword evidence="7 12" id="KW-0489">Methyltransferase</keyword>
<dbReference type="InterPro" id="IPR046886">
    <property type="entry name" value="RsmE_MTase_dom"/>
</dbReference>
<organism evidence="15 16">
    <name type="scientific">Wenzhouxiangella limi</name>
    <dbReference type="NCBI Taxonomy" id="2707351"/>
    <lineage>
        <taxon>Bacteria</taxon>
        <taxon>Pseudomonadati</taxon>
        <taxon>Pseudomonadota</taxon>
        <taxon>Gammaproteobacteria</taxon>
        <taxon>Chromatiales</taxon>
        <taxon>Wenzhouxiangellaceae</taxon>
        <taxon>Wenzhouxiangella</taxon>
    </lineage>
</organism>
<comment type="function">
    <text evidence="10 12">Specifically methylates the N3 position of the uracil ring of uridine 1498 (m3U1498) in 16S rRNA. Acts on the fully assembled 30S ribosomal subunit.</text>
</comment>
<dbReference type="RefSeq" id="WP_164211850.1">
    <property type="nucleotide sequence ID" value="NZ_JAAGSC010000043.1"/>
</dbReference>
<evidence type="ECO:0000313" key="15">
    <source>
        <dbReference type="EMBL" id="NDY96450.1"/>
    </source>
</evidence>
<evidence type="ECO:0000256" key="5">
    <source>
        <dbReference type="ARBA" id="ARBA00022490"/>
    </source>
</evidence>
<dbReference type="InterPro" id="IPR006700">
    <property type="entry name" value="RsmE"/>
</dbReference>
<keyword evidence="16" id="KW-1185">Reference proteome</keyword>
<evidence type="ECO:0000256" key="11">
    <source>
        <dbReference type="ARBA" id="ARBA00047944"/>
    </source>
</evidence>
<protein>
    <recommendedName>
        <fullName evidence="4 12">Ribosomal RNA small subunit methyltransferase E</fullName>
        <ecNumber evidence="3 12">2.1.1.193</ecNumber>
    </recommendedName>
</protein>
<sequence>MRTIRVHLDQSLAEETEITLPAAAARHLTRVLRLRAGARIQVFNGDGREFPAEIVDTGTRQHCRIRLDQAERPDVESAIEVTLVQAIGRGERMDWCIQKSTELGVARIQPVFSERTEVRLDGQRAERRQAHWQQVAVSAAEQSGRVRIPRIDAPVSLQDISNAPGLNLVLDPQGSHSPADLLAPPSPSFSVVIGPEGGLSADELRGLEQRGYKRLRLGARILRTETAGPAILALLQTRFGDWS</sequence>
<evidence type="ECO:0000256" key="3">
    <source>
        <dbReference type="ARBA" id="ARBA00012328"/>
    </source>
</evidence>
<evidence type="ECO:0000256" key="4">
    <source>
        <dbReference type="ARBA" id="ARBA00013673"/>
    </source>
</evidence>
<dbReference type="EMBL" id="JAAGSC010000043">
    <property type="protein sequence ID" value="NDY96450.1"/>
    <property type="molecule type" value="Genomic_DNA"/>
</dbReference>
<dbReference type="EC" id="2.1.1.193" evidence="3 12"/>
<dbReference type="SUPFAM" id="SSF75217">
    <property type="entry name" value="alpha/beta knot"/>
    <property type="match status" value="1"/>
</dbReference>
<evidence type="ECO:0000256" key="8">
    <source>
        <dbReference type="ARBA" id="ARBA00022679"/>
    </source>
</evidence>
<evidence type="ECO:0000259" key="13">
    <source>
        <dbReference type="Pfam" id="PF04452"/>
    </source>
</evidence>
<dbReference type="PANTHER" id="PTHR30027">
    <property type="entry name" value="RIBOSOMAL RNA SMALL SUBUNIT METHYLTRANSFERASE E"/>
    <property type="match status" value="1"/>
</dbReference>
<dbReference type="InterPro" id="IPR046887">
    <property type="entry name" value="RsmE_PUA-like"/>
</dbReference>
<dbReference type="GO" id="GO:0070042">
    <property type="term" value="F:rRNA (uridine-N3-)-methyltransferase activity"/>
    <property type="evidence" value="ECO:0007669"/>
    <property type="project" value="TreeGrafter"/>
</dbReference>
<dbReference type="NCBIfam" id="NF008692">
    <property type="entry name" value="PRK11713.1-5"/>
    <property type="match status" value="1"/>
</dbReference>
<feature type="domain" description="Ribosomal RNA small subunit methyltransferase E PUA-like" evidence="14">
    <location>
        <begin position="21"/>
        <end position="66"/>
    </location>
</feature>
<gene>
    <name evidence="15" type="ORF">G3I74_11985</name>
</gene>
<dbReference type="GO" id="GO:0070475">
    <property type="term" value="P:rRNA base methylation"/>
    <property type="evidence" value="ECO:0007669"/>
    <property type="project" value="TreeGrafter"/>
</dbReference>
<comment type="catalytic activity">
    <reaction evidence="11 12">
        <text>uridine(1498) in 16S rRNA + S-adenosyl-L-methionine = N(3)-methyluridine(1498) in 16S rRNA + S-adenosyl-L-homocysteine + H(+)</text>
        <dbReference type="Rhea" id="RHEA:42920"/>
        <dbReference type="Rhea" id="RHEA-COMP:10283"/>
        <dbReference type="Rhea" id="RHEA-COMP:10284"/>
        <dbReference type="ChEBI" id="CHEBI:15378"/>
        <dbReference type="ChEBI" id="CHEBI:57856"/>
        <dbReference type="ChEBI" id="CHEBI:59789"/>
        <dbReference type="ChEBI" id="CHEBI:65315"/>
        <dbReference type="ChEBI" id="CHEBI:74502"/>
        <dbReference type="EC" id="2.1.1.193"/>
    </reaction>
</comment>
<accession>A0A845V2F6</accession>
<evidence type="ECO:0000259" key="14">
    <source>
        <dbReference type="Pfam" id="PF20260"/>
    </source>
</evidence>
<evidence type="ECO:0000256" key="12">
    <source>
        <dbReference type="PIRNR" id="PIRNR015601"/>
    </source>
</evidence>
<dbReference type="NCBIfam" id="TIGR00046">
    <property type="entry name" value="RsmE family RNA methyltransferase"/>
    <property type="match status" value="1"/>
</dbReference>
<dbReference type="InterPro" id="IPR029026">
    <property type="entry name" value="tRNA_m1G_MTases_N"/>
</dbReference>
<comment type="subcellular location">
    <subcellularLocation>
        <location evidence="1 12">Cytoplasm</location>
    </subcellularLocation>
</comment>
<feature type="domain" description="Ribosomal RNA small subunit methyltransferase E methyltransferase" evidence="13">
    <location>
        <begin position="76"/>
        <end position="236"/>
    </location>
</feature>
<evidence type="ECO:0000313" key="16">
    <source>
        <dbReference type="Proteomes" id="UP000484885"/>
    </source>
</evidence>
<proteinExistence type="inferred from homology"/>
<comment type="similarity">
    <text evidence="2 12">Belongs to the RNA methyltransferase RsmE family.</text>
</comment>
<dbReference type="Gene3D" id="3.40.1280.10">
    <property type="match status" value="1"/>
</dbReference>
<evidence type="ECO:0000256" key="9">
    <source>
        <dbReference type="ARBA" id="ARBA00022691"/>
    </source>
</evidence>
<dbReference type="PANTHER" id="PTHR30027:SF3">
    <property type="entry name" value="16S RRNA (URACIL(1498)-N(3))-METHYLTRANSFERASE"/>
    <property type="match status" value="1"/>
</dbReference>
<dbReference type="Pfam" id="PF20260">
    <property type="entry name" value="PUA_4"/>
    <property type="match status" value="1"/>
</dbReference>
<dbReference type="InterPro" id="IPR029028">
    <property type="entry name" value="Alpha/beta_knot_MTases"/>
</dbReference>
<dbReference type="InterPro" id="IPR015947">
    <property type="entry name" value="PUA-like_sf"/>
</dbReference>
<evidence type="ECO:0000256" key="1">
    <source>
        <dbReference type="ARBA" id="ARBA00004496"/>
    </source>
</evidence>
<reference evidence="15 16" key="1">
    <citation type="submission" date="2020-02" db="EMBL/GenBank/DDBJ databases">
        <authorList>
            <person name="Zhang X.-Y."/>
        </authorList>
    </citation>
    <scope>NUCLEOTIDE SEQUENCE [LARGE SCALE GENOMIC DNA]</scope>
    <source>
        <strain evidence="15 16">C33</strain>
    </source>
</reference>
<dbReference type="Gene3D" id="2.40.240.20">
    <property type="entry name" value="Hypothetical PUA domain-like, domain 1"/>
    <property type="match status" value="1"/>
</dbReference>
<dbReference type="AlphaFoldDB" id="A0A845V2F6"/>
<keyword evidence="6 12" id="KW-0698">rRNA processing</keyword>
<dbReference type="CDD" id="cd18084">
    <property type="entry name" value="RsmE-like"/>
    <property type="match status" value="1"/>
</dbReference>
<dbReference type="PIRSF" id="PIRSF015601">
    <property type="entry name" value="MTase_slr0722"/>
    <property type="match status" value="1"/>
</dbReference>